<evidence type="ECO:0000313" key="1">
    <source>
        <dbReference type="EMBL" id="OIN91512.1"/>
    </source>
</evidence>
<accession>A0A1J4RWP0</accession>
<organism evidence="1 2">
    <name type="scientific">Candidatus Collierbacteria bacterium CG1_02_44_10</name>
    <dbReference type="NCBI Taxonomy" id="1805087"/>
    <lineage>
        <taxon>Bacteria</taxon>
        <taxon>Candidatus Collieribacteriota</taxon>
    </lineage>
</organism>
<dbReference type="AlphaFoldDB" id="A0A1J4RWP0"/>
<gene>
    <name evidence="1" type="ORF">AUJ42_01830</name>
</gene>
<protein>
    <submittedName>
        <fullName evidence="1">Uncharacterized protein</fullName>
    </submittedName>
</protein>
<name>A0A1J4RWP0_9BACT</name>
<proteinExistence type="predicted"/>
<evidence type="ECO:0000313" key="2">
    <source>
        <dbReference type="Proteomes" id="UP000182345"/>
    </source>
</evidence>
<dbReference type="EMBL" id="MNUK01000044">
    <property type="protein sequence ID" value="OIN91512.1"/>
    <property type="molecule type" value="Genomic_DNA"/>
</dbReference>
<dbReference type="Proteomes" id="UP000182345">
    <property type="component" value="Unassembled WGS sequence"/>
</dbReference>
<reference evidence="1 2" key="1">
    <citation type="journal article" date="2016" name="Environ. Microbiol.">
        <title>Genomic resolution of a cold subsurface aquifer community provides metabolic insights for novel microbes adapted to high CO concentrations.</title>
        <authorList>
            <person name="Probst A.J."/>
            <person name="Castelle C.J."/>
            <person name="Singh A."/>
            <person name="Brown C.T."/>
            <person name="Anantharaman K."/>
            <person name="Sharon I."/>
            <person name="Hug L.A."/>
            <person name="Burstein D."/>
            <person name="Emerson J.B."/>
            <person name="Thomas B.C."/>
            <person name="Banfield J.F."/>
        </authorList>
    </citation>
    <scope>NUCLEOTIDE SEQUENCE [LARGE SCALE GENOMIC DNA]</scope>
    <source>
        <strain evidence="1">CG1_02_44_10</strain>
    </source>
</reference>
<sequence length="59" mass="6724">METTIQLVQHSSVVLVSSQKFFLTEKYQAFDSSGDTLDFERLLSQPSDNFPKEHGLRCS</sequence>
<comment type="caution">
    <text evidence="1">The sequence shown here is derived from an EMBL/GenBank/DDBJ whole genome shotgun (WGS) entry which is preliminary data.</text>
</comment>